<keyword evidence="9" id="KW-0139">CF(1)</keyword>
<dbReference type="EMBL" id="LBWP01000010">
    <property type="protein sequence ID" value="KKR11173.1"/>
    <property type="molecule type" value="Genomic_DNA"/>
</dbReference>
<evidence type="ECO:0000256" key="11">
    <source>
        <dbReference type="ARBA" id="ARBA00026013"/>
    </source>
</evidence>
<evidence type="ECO:0000256" key="10">
    <source>
        <dbReference type="ARBA" id="ARBA00023310"/>
    </source>
</evidence>
<keyword evidence="10" id="KW-0066">ATP synthesis</keyword>
<dbReference type="STRING" id="1618550.UT39_C0010G0006"/>
<dbReference type="GO" id="GO:0045259">
    <property type="term" value="C:proton-transporting ATP synthase complex"/>
    <property type="evidence" value="ECO:0007669"/>
    <property type="project" value="UniProtKB-KW"/>
</dbReference>
<gene>
    <name evidence="14" type="ORF">UT39_C0010G0006</name>
</gene>
<comment type="caution">
    <text evidence="14">The sequence shown here is derived from an EMBL/GenBank/DDBJ whole genome shotgun (WGS) entry which is preliminary data.</text>
</comment>
<proteinExistence type="inferred from homology"/>
<organism evidence="14 15">
    <name type="scientific">Candidatus Woesebacteria bacterium GW2011_GWA1_39_21</name>
    <dbReference type="NCBI Taxonomy" id="1618550"/>
    <lineage>
        <taxon>Bacteria</taxon>
        <taxon>Candidatus Woeseibacteriota</taxon>
    </lineage>
</organism>
<keyword evidence="3" id="KW-0813">Transport</keyword>
<evidence type="ECO:0000256" key="3">
    <source>
        <dbReference type="ARBA" id="ARBA00022448"/>
    </source>
</evidence>
<keyword evidence="8" id="KW-0472">Membrane</keyword>
<sequence length="495" mass="55641">MDTFENFLNKTGEIGYVKRISSSIVFCDGLPGVKLLEVVVFENGEIGQVFSTGDNVVEIILLSRGYIRVGTKVARTGHTLKIMIGDNLFGNVVSPPDIVTFEEEETGSARSIESDPPGIDVRKNISKPFETGVTIVDLMLPLGMGQRELIIGDRKTNKTQFILQSILTQAQKGGTVCVYAAIAKKRTDVIEFNKFLKENKIEDKVITIASYPDDPSGIVYLTPYIAMTIAEYYRDKGYDVFVPLDDLTAHAKYYREISLLAGRFPGRNSYPGDIFYLHSRLLERAGNFQISSGKGKLAEVSITCMPVAEMVMGDFSGYIQTNLMAMTDGHLYFDRDYFNQGKRPPINPFLSVTRVGRQAQTPLLRELSRKLTSFMVSYEKMKEFMHFGAELSEESQKMLMMGDKITSIFDQASVTSRPYALSVFLYTAVWSGYWLEKDINGLRLELKKLTTLYLKNSDFRKQVNDLITNSASLSYLIESMKSSQANILQLLSQLK</sequence>
<protein>
    <submittedName>
        <fullName evidence="14">ATP synthase subunit alpha</fullName>
    </submittedName>
</protein>
<keyword evidence="6" id="KW-0067">ATP-binding</keyword>
<dbReference type="InterPro" id="IPR005294">
    <property type="entry name" value="ATP_synth_F1_asu"/>
</dbReference>
<dbReference type="SUPFAM" id="SSF47917">
    <property type="entry name" value="C-terminal domain of alpha and beta subunits of F1 ATP synthase"/>
    <property type="match status" value="1"/>
</dbReference>
<dbReference type="InterPro" id="IPR000793">
    <property type="entry name" value="ATP_synth_asu_C"/>
</dbReference>
<dbReference type="Pfam" id="PF00006">
    <property type="entry name" value="ATP-synt_ab"/>
    <property type="match status" value="1"/>
</dbReference>
<reference evidence="14 15" key="1">
    <citation type="journal article" date="2015" name="Nature">
        <title>rRNA introns, odd ribosomes, and small enigmatic genomes across a large radiation of phyla.</title>
        <authorList>
            <person name="Brown C.T."/>
            <person name="Hug L.A."/>
            <person name="Thomas B.C."/>
            <person name="Sharon I."/>
            <person name="Castelle C.J."/>
            <person name="Singh A."/>
            <person name="Wilkins M.J."/>
            <person name="Williams K.H."/>
            <person name="Banfield J.F."/>
        </authorList>
    </citation>
    <scope>NUCLEOTIDE SEQUENCE [LARGE SCALE GENOMIC DNA]</scope>
</reference>
<evidence type="ECO:0000256" key="8">
    <source>
        <dbReference type="ARBA" id="ARBA00023136"/>
    </source>
</evidence>
<name>A0A0G0N6X8_9BACT</name>
<evidence type="ECO:0000313" key="14">
    <source>
        <dbReference type="EMBL" id="KKR11173.1"/>
    </source>
</evidence>
<evidence type="ECO:0000259" key="12">
    <source>
        <dbReference type="Pfam" id="PF00006"/>
    </source>
</evidence>
<accession>A0A0G0N6X8</accession>
<keyword evidence="5" id="KW-0375">Hydrogen ion transport</keyword>
<dbReference type="GO" id="GO:0005524">
    <property type="term" value="F:ATP binding"/>
    <property type="evidence" value="ECO:0007669"/>
    <property type="project" value="UniProtKB-KW"/>
</dbReference>
<comment type="similarity">
    <text evidence="2">Belongs to the ATPase alpha/beta chains family.</text>
</comment>
<evidence type="ECO:0000256" key="1">
    <source>
        <dbReference type="ARBA" id="ARBA00004370"/>
    </source>
</evidence>
<dbReference type="SUPFAM" id="SSF50615">
    <property type="entry name" value="N-terminal domain of alpha and beta subunits of F1 ATP synthase"/>
    <property type="match status" value="1"/>
</dbReference>
<evidence type="ECO:0000259" key="13">
    <source>
        <dbReference type="Pfam" id="PF00306"/>
    </source>
</evidence>
<evidence type="ECO:0000313" key="15">
    <source>
        <dbReference type="Proteomes" id="UP000034246"/>
    </source>
</evidence>
<dbReference type="PANTHER" id="PTHR48082">
    <property type="entry name" value="ATP SYNTHASE SUBUNIT ALPHA, MITOCHONDRIAL"/>
    <property type="match status" value="1"/>
</dbReference>
<dbReference type="InterPro" id="IPR027417">
    <property type="entry name" value="P-loop_NTPase"/>
</dbReference>
<dbReference type="GO" id="GO:0043531">
    <property type="term" value="F:ADP binding"/>
    <property type="evidence" value="ECO:0007669"/>
    <property type="project" value="TreeGrafter"/>
</dbReference>
<dbReference type="AlphaFoldDB" id="A0A0G0N6X8"/>
<comment type="subcellular location">
    <subcellularLocation>
        <location evidence="1">Membrane</location>
    </subcellularLocation>
</comment>
<dbReference type="PATRIC" id="fig|1618550.3.peg.692"/>
<evidence type="ECO:0000256" key="5">
    <source>
        <dbReference type="ARBA" id="ARBA00022781"/>
    </source>
</evidence>
<evidence type="ECO:0000256" key="9">
    <source>
        <dbReference type="ARBA" id="ARBA00023196"/>
    </source>
</evidence>
<dbReference type="GO" id="GO:0046933">
    <property type="term" value="F:proton-transporting ATP synthase activity, rotational mechanism"/>
    <property type="evidence" value="ECO:0007669"/>
    <property type="project" value="InterPro"/>
</dbReference>
<evidence type="ECO:0000256" key="4">
    <source>
        <dbReference type="ARBA" id="ARBA00022741"/>
    </source>
</evidence>
<dbReference type="InterPro" id="IPR000194">
    <property type="entry name" value="ATPase_F1/V1/A1_a/bsu_nucl-bd"/>
</dbReference>
<dbReference type="Proteomes" id="UP000034246">
    <property type="component" value="Unassembled WGS sequence"/>
</dbReference>
<keyword evidence="4" id="KW-0547">Nucleotide-binding</keyword>
<evidence type="ECO:0000256" key="7">
    <source>
        <dbReference type="ARBA" id="ARBA00023065"/>
    </source>
</evidence>
<feature type="domain" description="ATPase F1/V1/A1 complex alpha/beta subunit nucleotide-binding" evidence="12">
    <location>
        <begin position="132"/>
        <end position="352"/>
    </location>
</feature>
<evidence type="ECO:0000256" key="6">
    <source>
        <dbReference type="ARBA" id="ARBA00022840"/>
    </source>
</evidence>
<dbReference type="PANTHER" id="PTHR48082:SF2">
    <property type="entry name" value="ATP SYNTHASE SUBUNIT ALPHA, MITOCHONDRIAL"/>
    <property type="match status" value="1"/>
</dbReference>
<dbReference type="Pfam" id="PF00306">
    <property type="entry name" value="ATP-synt_ab_C"/>
    <property type="match status" value="1"/>
</dbReference>
<comment type="subunit">
    <text evidence="11">F-type ATPases have 2 components, CF(1) - the catalytic core - and CF(0) - the membrane proton channel. CF(1) has five subunits: alpha(3), beta(3), gamma(1), delta(1), epsilon(1). CF(0) has four main subunits: a(1), b(1), b'(1) and c(9-12).</text>
</comment>
<dbReference type="Gene3D" id="3.40.50.12240">
    <property type="match status" value="1"/>
</dbReference>
<evidence type="ECO:0000256" key="2">
    <source>
        <dbReference type="ARBA" id="ARBA00008936"/>
    </source>
</evidence>
<dbReference type="SUPFAM" id="SSF52540">
    <property type="entry name" value="P-loop containing nucleoside triphosphate hydrolases"/>
    <property type="match status" value="1"/>
</dbReference>
<feature type="domain" description="ATP synthase alpha subunit C-terminal" evidence="13">
    <location>
        <begin position="360"/>
        <end position="441"/>
    </location>
</feature>
<dbReference type="FunFam" id="3.40.50.300:FF:002432">
    <property type="entry name" value="ATP synthase subunit alpha, mitochondrial"/>
    <property type="match status" value="1"/>
</dbReference>
<keyword evidence="7" id="KW-0406">Ion transport</keyword>
<dbReference type="InterPro" id="IPR036121">
    <property type="entry name" value="ATPase_F1/V1/A1_a/bsu_N_sf"/>
</dbReference>